<dbReference type="PANTHER" id="PTHR32387">
    <property type="entry name" value="WU:FJ29H11"/>
    <property type="match status" value="1"/>
</dbReference>
<comment type="caution">
    <text evidence="2">The sequence shown here is derived from an EMBL/GenBank/DDBJ whole genome shotgun (WGS) entry which is preliminary data.</text>
</comment>
<name>A0A4T0VTL6_9PEZI</name>
<protein>
    <submittedName>
        <fullName evidence="2">Uncharacterized protein</fullName>
    </submittedName>
</protein>
<feature type="region of interest" description="Disordered" evidence="1">
    <location>
        <begin position="1"/>
        <end position="21"/>
    </location>
</feature>
<evidence type="ECO:0000313" key="3">
    <source>
        <dbReference type="Proteomes" id="UP000305883"/>
    </source>
</evidence>
<gene>
    <name evidence="2" type="ORF">CH35J_008640</name>
</gene>
<dbReference type="InterPro" id="IPR052957">
    <property type="entry name" value="Auxin_embryo_med"/>
</dbReference>
<reference evidence="2 3" key="1">
    <citation type="journal article" date="2019" name="Genome Biol. Evol.">
        <title>Genomic Plasticity Mediated by Transposable Elements in the Plant Pathogenic Fungus Colletotrichum higginsianum.</title>
        <authorList>
            <person name="Tsushima A."/>
            <person name="Gan P."/>
            <person name="Kumakura N."/>
            <person name="Narusaka M."/>
            <person name="Takano Y."/>
            <person name="Narusaka Y."/>
            <person name="Shirasu K."/>
        </authorList>
    </citation>
    <scope>NUCLEOTIDE SEQUENCE [LARGE SCALE GENOMIC DNA]</scope>
    <source>
        <strain evidence="2 3">MAFF305635-RFP</strain>
    </source>
</reference>
<dbReference type="OrthoDB" id="1262810at2759"/>
<sequence length="151" mass="16507">MTTNGESHGRWSTSAPPRDRNEANAQLNDLLQESGLDLDEDTAEGFKQGIIYRSLEILLQQLYSTETRFIHEIIQTADDNAYGKSATNGIPPTFSLSLKVGRTGDTNTDNANPGKGYILETACSEDGFSMSQMTALTDIGESTKTKCKDIH</sequence>
<evidence type="ECO:0000256" key="1">
    <source>
        <dbReference type="SAM" id="MobiDB-lite"/>
    </source>
</evidence>
<evidence type="ECO:0000313" key="2">
    <source>
        <dbReference type="EMBL" id="TIC95656.1"/>
    </source>
</evidence>
<dbReference type="PANTHER" id="PTHR32387:SF0">
    <property type="entry name" value="PROTEIN NO VEIN"/>
    <property type="match status" value="1"/>
</dbReference>
<accession>A0A4T0VTL6</accession>
<dbReference type="EMBL" id="MWPZ01000006">
    <property type="protein sequence ID" value="TIC95656.1"/>
    <property type="molecule type" value="Genomic_DNA"/>
</dbReference>
<organism evidence="2 3">
    <name type="scientific">Colletotrichum higginsianum</name>
    <dbReference type="NCBI Taxonomy" id="80884"/>
    <lineage>
        <taxon>Eukaryota</taxon>
        <taxon>Fungi</taxon>
        <taxon>Dikarya</taxon>
        <taxon>Ascomycota</taxon>
        <taxon>Pezizomycotina</taxon>
        <taxon>Sordariomycetes</taxon>
        <taxon>Hypocreomycetidae</taxon>
        <taxon>Glomerellales</taxon>
        <taxon>Glomerellaceae</taxon>
        <taxon>Colletotrichum</taxon>
        <taxon>Colletotrichum destructivum species complex</taxon>
    </lineage>
</organism>
<dbReference type="AlphaFoldDB" id="A0A4T0VTL6"/>
<proteinExistence type="predicted"/>
<feature type="compositionally biased region" description="Polar residues" evidence="1">
    <location>
        <begin position="1"/>
        <end position="15"/>
    </location>
</feature>
<dbReference type="Proteomes" id="UP000305883">
    <property type="component" value="Unassembled WGS sequence"/>
</dbReference>